<dbReference type="GO" id="GO:0006952">
    <property type="term" value="P:defense response"/>
    <property type="evidence" value="ECO:0007669"/>
    <property type="project" value="UniProtKB-KW"/>
</dbReference>
<dbReference type="Pfam" id="PF25019">
    <property type="entry name" value="LRR_R13L1-DRL21"/>
    <property type="match status" value="1"/>
</dbReference>
<evidence type="ECO:0000256" key="1">
    <source>
        <dbReference type="ARBA" id="ARBA00022614"/>
    </source>
</evidence>
<dbReference type="GO" id="GO:0043531">
    <property type="term" value="F:ADP binding"/>
    <property type="evidence" value="ECO:0007669"/>
    <property type="project" value="InterPro"/>
</dbReference>
<reference evidence="12 13" key="2">
    <citation type="submission" date="2025-04" db="UniProtKB">
        <authorList>
            <consortium name="RefSeq"/>
        </authorList>
    </citation>
    <scope>IDENTIFICATION</scope>
    <source>
        <tissue evidence="12 13">Leaf</tissue>
    </source>
</reference>
<dbReference type="PRINTS" id="PR00364">
    <property type="entry name" value="DISEASERSIST"/>
</dbReference>
<dbReference type="Proteomes" id="UP000515151">
    <property type="component" value="Chromosome 8"/>
</dbReference>
<dbReference type="SUPFAM" id="SSF52058">
    <property type="entry name" value="L domain-like"/>
    <property type="match status" value="2"/>
</dbReference>
<dbReference type="GO" id="GO:0005524">
    <property type="term" value="F:ATP binding"/>
    <property type="evidence" value="ECO:0007669"/>
    <property type="project" value="UniProtKB-KW"/>
</dbReference>
<evidence type="ECO:0000256" key="4">
    <source>
        <dbReference type="ARBA" id="ARBA00022821"/>
    </source>
</evidence>
<name>A0A6P8ECC3_PUNGR</name>
<dbReference type="Pfam" id="PF18052">
    <property type="entry name" value="Rx_N"/>
    <property type="match status" value="1"/>
</dbReference>
<feature type="domain" description="R13L1/DRL21-like LRR repeat region" evidence="10">
    <location>
        <begin position="900"/>
        <end position="963"/>
    </location>
</feature>
<dbReference type="RefSeq" id="XP_031407705.1">
    <property type="nucleotide sequence ID" value="XM_031551845.1"/>
</dbReference>
<dbReference type="Gene3D" id="3.80.10.10">
    <property type="entry name" value="Ribonuclease Inhibitor"/>
    <property type="match status" value="2"/>
</dbReference>
<dbReference type="Gene3D" id="3.40.50.300">
    <property type="entry name" value="P-loop containing nucleotide triphosphate hydrolases"/>
    <property type="match status" value="1"/>
</dbReference>
<evidence type="ECO:0000259" key="8">
    <source>
        <dbReference type="Pfam" id="PF23559"/>
    </source>
</evidence>
<keyword evidence="3" id="KW-0547">Nucleotide-binding</keyword>
<dbReference type="SUPFAM" id="SSF52540">
    <property type="entry name" value="P-loop containing nucleoside triphosphate hydrolases"/>
    <property type="match status" value="1"/>
</dbReference>
<feature type="domain" description="Disease resistance protein winged helix" evidence="8">
    <location>
        <begin position="356"/>
        <end position="429"/>
    </location>
</feature>
<dbReference type="InterPro" id="IPR056789">
    <property type="entry name" value="LRR_R13L1-DRL21"/>
</dbReference>
<keyword evidence="5" id="KW-0067">ATP-binding</keyword>
<dbReference type="PANTHER" id="PTHR36766">
    <property type="entry name" value="PLANT BROAD-SPECTRUM MILDEW RESISTANCE PROTEIN RPW8"/>
    <property type="match status" value="1"/>
</dbReference>
<sequence length="1027" mass="117186">MIINPLAATMAEAVLASVVESVTGHLLSLVSQEIGLARGVSAELVKLQTTVSIIGGVLREADRRPVEAEDTKEWLKNLKELFYDADDLLDDFSTEVLRRRRVTGGVERIFNEENVSVLPIVGVGGLGKTTLARLVFNDDKVTEYFEMKLLWVCVSINFNVEDILRKIVRECTPSNNEGIANLRMSELLEKLKIWIDGKKFLLVLDDVWKDNRTKWLELREFLMSGAKGSKILVTARYPRVAETMTREFHELSGLPDDDSLSLLMQMAMKEEREWKNQNLEKIAREIVKKCAGVPLAIKTIGRLLVYSGCTEGHWLYFKDNDLSSINQEECDIMPTLKLSYDFLPSHLKPCFAYCSLFPQDYVLEPRELVYLWMAQGFINKPRGSGKTLEEVGYDYFKELLSRSFFQDIKEDLYGDIMSCRMHDLMHDLARLVAGDNCITIDSSREGKFQGGARHVTTDDLNVFNGFEGERRIRSLFLIFKKWIDTAVLDVSCFRSLRALRIRWAKITEISRSIGKLKHLRSLDLSGNDGLRCLPDSISMLCNLENLNLTECWDLEGLPSGITKLVNLRQLSVSGCENLTHMPRGMGTLTNLQKLDVFVVGEESNQNAAGLNELSRLIGLKKELTIRRLERVGSSSISSEVDASFSMEKLADLQCLVLSCSVHHRDTSNDEEVLERLRPHPYLKGLRIKAYWGARLPSWISQLHRLVQIEIAGCHRCRQLSPVDHLPFLKRISLRGLSNLEHIELSEGGRMPQSNFFPSLEEIELEYLPEFKGWEWERRGNRIEEEDGDSSSSSLLMLHSFSDKVKVKIDCCSRFSYMHGQQLLQLTRWWMKDVTALLLHQNDPLLLPLGPQRPMAVLVPTDPSPSTDSLSLTALTSLSISYIEDAEHLPVELFQSLPSLQLQGHNKLRRLTITSIHETECLPGWFQYLSNLEHLNIRNCKGLKSLPGRVILPLFTTLKSLELYRCLELDLSTGESEEDEEDMSMLPNLQFPKLRKLEIRIYQNWRLFRGGFSTSFTLNLQSSYPARI</sequence>
<dbReference type="Gene3D" id="1.10.10.10">
    <property type="entry name" value="Winged helix-like DNA-binding domain superfamily/Winged helix DNA-binding domain"/>
    <property type="match status" value="1"/>
</dbReference>
<evidence type="ECO:0000313" key="13">
    <source>
        <dbReference type="RefSeq" id="XP_031407702.1"/>
    </source>
</evidence>
<keyword evidence="4" id="KW-0611">Plant defense</keyword>
<keyword evidence="1" id="KW-0433">Leucine-rich repeat</keyword>
<gene>
    <name evidence="12 13 14 15 16" type="primary">LOC116215983</name>
</gene>
<dbReference type="InterPro" id="IPR032675">
    <property type="entry name" value="LRR_dom_sf"/>
</dbReference>
<evidence type="ECO:0000256" key="5">
    <source>
        <dbReference type="ARBA" id="ARBA00022840"/>
    </source>
</evidence>
<dbReference type="Pfam" id="PF00931">
    <property type="entry name" value="NB-ARC"/>
    <property type="match status" value="1"/>
</dbReference>
<feature type="domain" description="NB-ARC" evidence="6">
    <location>
        <begin position="107"/>
        <end position="271"/>
    </location>
</feature>
<keyword evidence="2" id="KW-0677">Repeat</keyword>
<feature type="domain" description="Disease resistance N-terminal" evidence="7">
    <location>
        <begin position="18"/>
        <end position="101"/>
    </location>
</feature>
<feature type="domain" description="Disease resistance R13L4/SHOC-2-like LRR" evidence="9">
    <location>
        <begin position="472"/>
        <end position="765"/>
    </location>
</feature>
<evidence type="ECO:0000259" key="9">
    <source>
        <dbReference type="Pfam" id="PF23598"/>
    </source>
</evidence>
<evidence type="ECO:0000313" key="16">
    <source>
        <dbReference type="RefSeq" id="XP_031407705.1"/>
    </source>
</evidence>
<dbReference type="InterPro" id="IPR002182">
    <property type="entry name" value="NB-ARC"/>
</dbReference>
<evidence type="ECO:0000259" key="7">
    <source>
        <dbReference type="Pfam" id="PF18052"/>
    </source>
</evidence>
<reference evidence="11" key="1">
    <citation type="journal article" date="2020" name="Plant Biotechnol. J.">
        <title>The pomegranate (Punica granatum L.) draft genome dissects genetic divergence between soft- and hard-seeded cultivars.</title>
        <authorList>
            <person name="Luo X."/>
            <person name="Li H."/>
            <person name="Wu Z."/>
            <person name="Yao W."/>
            <person name="Zhao P."/>
            <person name="Cao D."/>
            <person name="Yu H."/>
            <person name="Li K."/>
            <person name="Poudel K."/>
            <person name="Zhao D."/>
            <person name="Zhang F."/>
            <person name="Xia X."/>
            <person name="Chen L."/>
            <person name="Wang Q."/>
            <person name="Jing D."/>
            <person name="Cao S."/>
        </authorList>
    </citation>
    <scope>NUCLEOTIDE SEQUENCE [LARGE SCALE GENOMIC DNA]</scope>
</reference>
<organism evidence="11 13">
    <name type="scientific">Punica granatum</name>
    <name type="common">Pomegranate</name>
    <dbReference type="NCBI Taxonomy" id="22663"/>
    <lineage>
        <taxon>Eukaryota</taxon>
        <taxon>Viridiplantae</taxon>
        <taxon>Streptophyta</taxon>
        <taxon>Embryophyta</taxon>
        <taxon>Tracheophyta</taxon>
        <taxon>Spermatophyta</taxon>
        <taxon>Magnoliopsida</taxon>
        <taxon>eudicotyledons</taxon>
        <taxon>Gunneridae</taxon>
        <taxon>Pentapetalae</taxon>
        <taxon>rosids</taxon>
        <taxon>malvids</taxon>
        <taxon>Myrtales</taxon>
        <taxon>Lythraceae</taxon>
        <taxon>Punica</taxon>
    </lineage>
</organism>
<dbReference type="RefSeq" id="XP_031407704.1">
    <property type="nucleotide sequence ID" value="XM_031551844.1"/>
</dbReference>
<dbReference type="RefSeq" id="XP_031407703.1">
    <property type="nucleotide sequence ID" value="XM_031551843.1"/>
</dbReference>
<dbReference type="PANTHER" id="PTHR36766:SF38">
    <property type="entry name" value="DISEASE RESISTANCE PROTEIN RGA3"/>
    <property type="match status" value="1"/>
</dbReference>
<evidence type="ECO:0000256" key="3">
    <source>
        <dbReference type="ARBA" id="ARBA00022741"/>
    </source>
</evidence>
<evidence type="ECO:0000259" key="6">
    <source>
        <dbReference type="Pfam" id="PF00931"/>
    </source>
</evidence>
<proteinExistence type="predicted"/>
<evidence type="ECO:0000313" key="15">
    <source>
        <dbReference type="RefSeq" id="XP_031407704.1"/>
    </source>
</evidence>
<dbReference type="AlphaFoldDB" id="A0A6P8ECC3"/>
<evidence type="ECO:0000313" key="11">
    <source>
        <dbReference type="Proteomes" id="UP000515151"/>
    </source>
</evidence>
<dbReference type="InterPro" id="IPR042197">
    <property type="entry name" value="Apaf_helical"/>
</dbReference>
<dbReference type="InterPro" id="IPR027417">
    <property type="entry name" value="P-loop_NTPase"/>
</dbReference>
<dbReference type="GO" id="GO:0051707">
    <property type="term" value="P:response to other organism"/>
    <property type="evidence" value="ECO:0007669"/>
    <property type="project" value="UniProtKB-ARBA"/>
</dbReference>
<evidence type="ECO:0000313" key="14">
    <source>
        <dbReference type="RefSeq" id="XP_031407703.1"/>
    </source>
</evidence>
<dbReference type="FunFam" id="1.10.10.10:FF:000322">
    <property type="entry name" value="Probable disease resistance protein At1g63360"/>
    <property type="match status" value="1"/>
</dbReference>
<dbReference type="InterPro" id="IPR058922">
    <property type="entry name" value="WHD_DRP"/>
</dbReference>
<dbReference type="InterPro" id="IPR036388">
    <property type="entry name" value="WH-like_DNA-bd_sf"/>
</dbReference>
<keyword evidence="11" id="KW-1185">Reference proteome</keyword>
<dbReference type="InterPro" id="IPR055414">
    <property type="entry name" value="LRR_R13L4/SHOC2-like"/>
</dbReference>
<evidence type="ECO:0000259" key="10">
    <source>
        <dbReference type="Pfam" id="PF25019"/>
    </source>
</evidence>
<dbReference type="Pfam" id="PF23598">
    <property type="entry name" value="LRR_14"/>
    <property type="match status" value="1"/>
</dbReference>
<dbReference type="InterPro" id="IPR041118">
    <property type="entry name" value="Rx_N"/>
</dbReference>
<evidence type="ECO:0000256" key="2">
    <source>
        <dbReference type="ARBA" id="ARBA00022737"/>
    </source>
</evidence>
<dbReference type="RefSeq" id="XP_031407701.1">
    <property type="nucleotide sequence ID" value="XM_031551841.1"/>
</dbReference>
<evidence type="ECO:0000313" key="12">
    <source>
        <dbReference type="RefSeq" id="XP_031407701.1"/>
    </source>
</evidence>
<dbReference type="Pfam" id="PF23559">
    <property type="entry name" value="WHD_DRP"/>
    <property type="match status" value="1"/>
</dbReference>
<dbReference type="RefSeq" id="XP_031407702.1">
    <property type="nucleotide sequence ID" value="XM_031551842.1"/>
</dbReference>
<dbReference type="Gene3D" id="1.10.8.430">
    <property type="entry name" value="Helical domain of apoptotic protease-activating factors"/>
    <property type="match status" value="1"/>
</dbReference>
<protein>
    <submittedName>
        <fullName evidence="12 13">Disease resistance protein At3g14460 isoform X2</fullName>
    </submittedName>
</protein>
<accession>A0A6P8ECC3</accession>
<dbReference type="GeneID" id="116215983"/>